<dbReference type="PANTHER" id="PTHR24321">
    <property type="entry name" value="DEHYDROGENASES, SHORT CHAIN"/>
    <property type="match status" value="1"/>
</dbReference>
<dbReference type="Proteomes" id="UP000603227">
    <property type="component" value="Unassembled WGS sequence"/>
</dbReference>
<gene>
    <name evidence="5" type="ORF">GCM10017771_67830</name>
</gene>
<name>A0A918ZDL3_9ACTN</name>
<organism evidence="5 6">
    <name type="scientific">Streptomyces capitiformicae</name>
    <dbReference type="NCBI Taxonomy" id="2014920"/>
    <lineage>
        <taxon>Bacteria</taxon>
        <taxon>Bacillati</taxon>
        <taxon>Actinomycetota</taxon>
        <taxon>Actinomycetes</taxon>
        <taxon>Kitasatosporales</taxon>
        <taxon>Streptomycetaceae</taxon>
        <taxon>Streptomyces</taxon>
    </lineage>
</organism>
<dbReference type="AlphaFoldDB" id="A0A918ZDL3"/>
<evidence type="ECO:0000259" key="4">
    <source>
        <dbReference type="SMART" id="SM00822"/>
    </source>
</evidence>
<keyword evidence="6" id="KW-1185">Reference proteome</keyword>
<reference evidence="5" key="2">
    <citation type="submission" date="2020-09" db="EMBL/GenBank/DDBJ databases">
        <authorList>
            <person name="Sun Q."/>
            <person name="Zhou Y."/>
        </authorList>
    </citation>
    <scope>NUCLEOTIDE SEQUENCE</scope>
    <source>
        <strain evidence="5">CGMCC 4.7403</strain>
    </source>
</reference>
<dbReference type="RefSeq" id="WP_229914205.1">
    <property type="nucleotide sequence ID" value="NZ_BNAT01000030.1"/>
</dbReference>
<dbReference type="EMBL" id="BNAT01000030">
    <property type="protein sequence ID" value="GHE46937.1"/>
    <property type="molecule type" value="Genomic_DNA"/>
</dbReference>
<dbReference type="InterPro" id="IPR036291">
    <property type="entry name" value="NAD(P)-bd_dom_sf"/>
</dbReference>
<comment type="similarity">
    <text evidence="1">Belongs to the short-chain dehydrogenases/reductases (SDR) family.</text>
</comment>
<dbReference type="InterPro" id="IPR002347">
    <property type="entry name" value="SDR_fam"/>
</dbReference>
<evidence type="ECO:0000256" key="3">
    <source>
        <dbReference type="ARBA" id="ARBA00023027"/>
    </source>
</evidence>
<protein>
    <submittedName>
        <fullName evidence="5">Short chain dehydrogenase</fullName>
    </submittedName>
</protein>
<dbReference type="FunFam" id="3.40.50.720:FF:000084">
    <property type="entry name" value="Short-chain dehydrogenase reductase"/>
    <property type="match status" value="1"/>
</dbReference>
<dbReference type="GO" id="GO:0016491">
    <property type="term" value="F:oxidoreductase activity"/>
    <property type="evidence" value="ECO:0007669"/>
    <property type="project" value="UniProtKB-KW"/>
</dbReference>
<sequence length="253" mass="25935">MQTAQQDMAGRVALVTGGGGGIGRATAHAFARRGARVAVLDINGDLVAQTLKEIKAIGGSAEVFIVDVSDAESVESAVGAVVDRFGRLDFAHNNAGVEGEVTRLADVTEADWNRVIGINLTGVWLCLRAEIKAMSGKGGAIVNTASASGLVARPGGLSTYVASKHGVVGLTKAAAVDYAADGIRVNAVLPGPIATPFTEDLPQEIKDQLLSLTPIRRFAQPEEIAESVVWLCSNAASYLAGAALAVDGGVVAF</sequence>
<dbReference type="PANTHER" id="PTHR24321:SF8">
    <property type="entry name" value="ESTRADIOL 17-BETA-DEHYDROGENASE 8-RELATED"/>
    <property type="match status" value="1"/>
</dbReference>
<dbReference type="PRINTS" id="PR00081">
    <property type="entry name" value="GDHRDH"/>
</dbReference>
<dbReference type="Pfam" id="PF13561">
    <property type="entry name" value="adh_short_C2"/>
    <property type="match status" value="1"/>
</dbReference>
<evidence type="ECO:0000313" key="5">
    <source>
        <dbReference type="EMBL" id="GHE46937.1"/>
    </source>
</evidence>
<evidence type="ECO:0000313" key="6">
    <source>
        <dbReference type="Proteomes" id="UP000603227"/>
    </source>
</evidence>
<evidence type="ECO:0000256" key="1">
    <source>
        <dbReference type="ARBA" id="ARBA00006484"/>
    </source>
</evidence>
<comment type="caution">
    <text evidence="5">The sequence shown here is derived from an EMBL/GenBank/DDBJ whole genome shotgun (WGS) entry which is preliminary data.</text>
</comment>
<dbReference type="InterPro" id="IPR020904">
    <property type="entry name" value="Sc_DH/Rdtase_CS"/>
</dbReference>
<keyword evidence="2" id="KW-0560">Oxidoreductase</keyword>
<feature type="domain" description="Ketoreductase" evidence="4">
    <location>
        <begin position="11"/>
        <end position="196"/>
    </location>
</feature>
<dbReference type="NCBIfam" id="NF005559">
    <property type="entry name" value="PRK07231.1"/>
    <property type="match status" value="1"/>
</dbReference>
<dbReference type="SUPFAM" id="SSF51735">
    <property type="entry name" value="NAD(P)-binding Rossmann-fold domains"/>
    <property type="match status" value="1"/>
</dbReference>
<accession>A0A918ZDL3</accession>
<dbReference type="SMART" id="SM00822">
    <property type="entry name" value="PKS_KR"/>
    <property type="match status" value="1"/>
</dbReference>
<reference evidence="5" key="1">
    <citation type="journal article" date="2014" name="Int. J. Syst. Evol. Microbiol.">
        <title>Complete genome sequence of Corynebacterium casei LMG S-19264T (=DSM 44701T), isolated from a smear-ripened cheese.</title>
        <authorList>
            <consortium name="US DOE Joint Genome Institute (JGI-PGF)"/>
            <person name="Walter F."/>
            <person name="Albersmeier A."/>
            <person name="Kalinowski J."/>
            <person name="Ruckert C."/>
        </authorList>
    </citation>
    <scope>NUCLEOTIDE SEQUENCE</scope>
    <source>
        <strain evidence="5">CGMCC 4.7403</strain>
    </source>
</reference>
<evidence type="ECO:0000256" key="2">
    <source>
        <dbReference type="ARBA" id="ARBA00023002"/>
    </source>
</evidence>
<dbReference type="PRINTS" id="PR00080">
    <property type="entry name" value="SDRFAMILY"/>
</dbReference>
<dbReference type="InterPro" id="IPR057326">
    <property type="entry name" value="KR_dom"/>
</dbReference>
<keyword evidence="3" id="KW-0520">NAD</keyword>
<dbReference type="Gene3D" id="3.40.50.720">
    <property type="entry name" value="NAD(P)-binding Rossmann-like Domain"/>
    <property type="match status" value="1"/>
</dbReference>
<dbReference type="PROSITE" id="PS00061">
    <property type="entry name" value="ADH_SHORT"/>
    <property type="match status" value="1"/>
</dbReference>
<proteinExistence type="inferred from homology"/>